<feature type="region of interest" description="Disordered" evidence="1">
    <location>
        <begin position="1"/>
        <end position="52"/>
    </location>
</feature>
<accession>A0ABP1QSP9</accession>
<comment type="caution">
    <text evidence="2">The sequence shown here is derived from an EMBL/GenBank/DDBJ whole genome shotgun (WGS) entry which is preliminary data.</text>
</comment>
<dbReference type="PANTHER" id="PTHR31551:SF1">
    <property type="entry name" value="COILED-COIL DOMAIN-CONTAINING PROTEIN 12"/>
    <property type="match status" value="1"/>
</dbReference>
<organism evidence="2 3">
    <name type="scientific">Orchesella dallaii</name>
    <dbReference type="NCBI Taxonomy" id="48710"/>
    <lineage>
        <taxon>Eukaryota</taxon>
        <taxon>Metazoa</taxon>
        <taxon>Ecdysozoa</taxon>
        <taxon>Arthropoda</taxon>
        <taxon>Hexapoda</taxon>
        <taxon>Collembola</taxon>
        <taxon>Entomobryomorpha</taxon>
        <taxon>Entomobryoidea</taxon>
        <taxon>Orchesellidae</taxon>
        <taxon>Orchesellinae</taxon>
        <taxon>Orchesella</taxon>
    </lineage>
</organism>
<dbReference type="Pfam" id="PF08315">
    <property type="entry name" value="cwf18"/>
    <property type="match status" value="1"/>
</dbReference>
<proteinExistence type="predicted"/>
<evidence type="ECO:0008006" key="4">
    <source>
        <dbReference type="Google" id="ProtNLM"/>
    </source>
</evidence>
<dbReference type="PANTHER" id="PTHR31551">
    <property type="entry name" value="PRE-MRNA-SPLICING FACTOR CWF18"/>
    <property type="match status" value="1"/>
</dbReference>
<sequence length="194" mass="21829">MVIYTPPPQKMSDEIPNFSVSDDLPSSTKDKTEGEAEEEPVGHLEEESKRRKDRLKALRQKLLGEQEEVATRKIDAPLPKPVFRSYNPQDGDLQNAAMPKAAPIDIESHVADSLEQSSVTKLVEDVDLTNLAPRKPDWDLKRDVAPKLARLERRTQKAIAELILERLKNSQDLAVSVELSSDPRLRNVDADDDE</sequence>
<dbReference type="InterPro" id="IPR013169">
    <property type="entry name" value="mRNA_splic_Cwf18-like"/>
</dbReference>
<reference evidence="2 3" key="1">
    <citation type="submission" date="2024-08" db="EMBL/GenBank/DDBJ databases">
        <authorList>
            <person name="Cucini C."/>
            <person name="Frati F."/>
        </authorList>
    </citation>
    <scope>NUCLEOTIDE SEQUENCE [LARGE SCALE GENOMIC DNA]</scope>
</reference>
<feature type="compositionally biased region" description="Basic and acidic residues" evidence="1">
    <location>
        <begin position="28"/>
        <end position="50"/>
    </location>
</feature>
<name>A0ABP1QSP9_9HEXA</name>
<dbReference type="EMBL" id="CAXLJM020000041">
    <property type="protein sequence ID" value="CAL8109621.1"/>
    <property type="molecule type" value="Genomic_DNA"/>
</dbReference>
<feature type="compositionally biased region" description="Polar residues" evidence="1">
    <location>
        <begin position="18"/>
        <end position="27"/>
    </location>
</feature>
<dbReference type="Proteomes" id="UP001642540">
    <property type="component" value="Unassembled WGS sequence"/>
</dbReference>
<gene>
    <name evidence="2" type="ORF">ODALV1_LOCUS13534</name>
</gene>
<evidence type="ECO:0000313" key="2">
    <source>
        <dbReference type="EMBL" id="CAL8109621.1"/>
    </source>
</evidence>
<keyword evidence="3" id="KW-1185">Reference proteome</keyword>
<evidence type="ECO:0000313" key="3">
    <source>
        <dbReference type="Proteomes" id="UP001642540"/>
    </source>
</evidence>
<evidence type="ECO:0000256" key="1">
    <source>
        <dbReference type="SAM" id="MobiDB-lite"/>
    </source>
</evidence>
<protein>
    <recommendedName>
        <fullName evidence="4">Coiled-coil domain-containing protein 12</fullName>
    </recommendedName>
</protein>